<dbReference type="InterPro" id="IPR000524">
    <property type="entry name" value="Tscrpt_reg_HTH_GntR"/>
</dbReference>
<dbReference type="InterPro" id="IPR011711">
    <property type="entry name" value="GntR_C"/>
</dbReference>
<dbReference type="EMBL" id="CAJVAP010000009">
    <property type="protein sequence ID" value="CAG7607410.1"/>
    <property type="molecule type" value="Genomic_DNA"/>
</dbReference>
<dbReference type="SMART" id="SM00895">
    <property type="entry name" value="FCD"/>
    <property type="match status" value="1"/>
</dbReference>
<evidence type="ECO:0000259" key="4">
    <source>
        <dbReference type="PROSITE" id="PS50949"/>
    </source>
</evidence>
<dbReference type="RefSeq" id="WP_218114641.1">
    <property type="nucleotide sequence ID" value="NZ_CAJVAP010000009.1"/>
</dbReference>
<evidence type="ECO:0000313" key="5">
    <source>
        <dbReference type="EMBL" id="CAG7607410.1"/>
    </source>
</evidence>
<dbReference type="Pfam" id="PF00392">
    <property type="entry name" value="GntR"/>
    <property type="match status" value="1"/>
</dbReference>
<sequence>MTVDEPARAERAASTAERIADRLREEMLAGALPQGARLREIALSESMRVSRRTIREALLILAEQRLVTHERHRGAVVRTLNPADISDLYQVRRTLELQGARNAPFAGESERSTLDSAYERLSEALLAGDSRTTVHCDLAFHGAVVGLAASPRLDAFYEQVSSEMEMALMMIRGGEELRGLGTEQIIAEHRTIRDLLIARDVAEAQRAILSHIDLNERFLLSLVGAGAAAGDD</sequence>
<reference evidence="5" key="1">
    <citation type="submission" date="2021-06" db="EMBL/GenBank/DDBJ databases">
        <authorList>
            <person name="Criscuolo A."/>
        </authorList>
    </citation>
    <scope>NUCLEOTIDE SEQUENCE</scope>
    <source>
        <strain evidence="5">CIP111803</strain>
    </source>
</reference>
<dbReference type="GO" id="GO:0003700">
    <property type="term" value="F:DNA-binding transcription factor activity"/>
    <property type="evidence" value="ECO:0007669"/>
    <property type="project" value="InterPro"/>
</dbReference>
<comment type="caution">
    <text evidence="5">The sequence shown here is derived from an EMBL/GenBank/DDBJ whole genome shotgun (WGS) entry which is preliminary data.</text>
</comment>
<dbReference type="PROSITE" id="PS50949">
    <property type="entry name" value="HTH_GNTR"/>
    <property type="match status" value="1"/>
</dbReference>
<dbReference type="PANTHER" id="PTHR43537:SF5">
    <property type="entry name" value="UXU OPERON TRANSCRIPTIONAL REGULATOR"/>
    <property type="match status" value="1"/>
</dbReference>
<evidence type="ECO:0000256" key="3">
    <source>
        <dbReference type="ARBA" id="ARBA00023163"/>
    </source>
</evidence>
<accession>A0A916JX03</accession>
<protein>
    <recommendedName>
        <fullName evidence="4">HTH gntR-type domain-containing protein</fullName>
    </recommendedName>
</protein>
<name>A0A916JX03_9MICO</name>
<dbReference type="AlphaFoldDB" id="A0A916JX03"/>
<dbReference type="PANTHER" id="PTHR43537">
    <property type="entry name" value="TRANSCRIPTIONAL REGULATOR, GNTR FAMILY"/>
    <property type="match status" value="1"/>
</dbReference>
<evidence type="ECO:0000256" key="2">
    <source>
        <dbReference type="ARBA" id="ARBA00023125"/>
    </source>
</evidence>
<evidence type="ECO:0000256" key="1">
    <source>
        <dbReference type="ARBA" id="ARBA00023015"/>
    </source>
</evidence>
<proteinExistence type="predicted"/>
<keyword evidence="1" id="KW-0805">Transcription regulation</keyword>
<dbReference type="CDD" id="cd07377">
    <property type="entry name" value="WHTH_GntR"/>
    <property type="match status" value="1"/>
</dbReference>
<dbReference type="Proteomes" id="UP000693892">
    <property type="component" value="Unassembled WGS sequence"/>
</dbReference>
<dbReference type="Pfam" id="PF07729">
    <property type="entry name" value="FCD"/>
    <property type="match status" value="1"/>
</dbReference>
<keyword evidence="2" id="KW-0238">DNA-binding</keyword>
<keyword evidence="3" id="KW-0804">Transcription</keyword>
<keyword evidence="6" id="KW-1185">Reference proteome</keyword>
<dbReference type="GO" id="GO:0003677">
    <property type="term" value="F:DNA binding"/>
    <property type="evidence" value="ECO:0007669"/>
    <property type="project" value="UniProtKB-KW"/>
</dbReference>
<organism evidence="5 6">
    <name type="scientific">Leucobacter soli</name>
    <dbReference type="NCBI Taxonomy" id="2812850"/>
    <lineage>
        <taxon>Bacteria</taxon>
        <taxon>Bacillati</taxon>
        <taxon>Actinomycetota</taxon>
        <taxon>Actinomycetes</taxon>
        <taxon>Micrococcales</taxon>
        <taxon>Microbacteriaceae</taxon>
        <taxon>Leucobacter</taxon>
    </lineage>
</organism>
<dbReference type="SMART" id="SM00345">
    <property type="entry name" value="HTH_GNTR"/>
    <property type="match status" value="1"/>
</dbReference>
<feature type="domain" description="HTH gntR-type" evidence="4">
    <location>
        <begin position="13"/>
        <end position="80"/>
    </location>
</feature>
<gene>
    <name evidence="5" type="ORF">LEUCIP111803_01020</name>
</gene>
<evidence type="ECO:0000313" key="6">
    <source>
        <dbReference type="Proteomes" id="UP000693892"/>
    </source>
</evidence>